<evidence type="ECO:0000313" key="4">
    <source>
        <dbReference type="Proteomes" id="UP000256345"/>
    </source>
</evidence>
<dbReference type="InterPro" id="IPR036648">
    <property type="entry name" value="CN_Hdrase_a/SCN_Hdrase_g_sf"/>
</dbReference>
<accession>A0AAC8TC43</accession>
<organism evidence="1 3">
    <name type="scientific">Archangium gephyra</name>
    <dbReference type="NCBI Taxonomy" id="48"/>
    <lineage>
        <taxon>Bacteria</taxon>
        <taxon>Pseudomonadati</taxon>
        <taxon>Myxococcota</taxon>
        <taxon>Myxococcia</taxon>
        <taxon>Myxococcales</taxon>
        <taxon>Cystobacterineae</taxon>
        <taxon>Archangiaceae</taxon>
        <taxon>Archangium</taxon>
    </lineage>
</organism>
<proteinExistence type="predicted"/>
<dbReference type="KEGG" id="age:AA314_02213"/>
<evidence type="ECO:0000313" key="1">
    <source>
        <dbReference type="EMBL" id="AKJ00587.1"/>
    </source>
</evidence>
<dbReference type="EMBL" id="QUMU01000004">
    <property type="protein sequence ID" value="REG32718.1"/>
    <property type="molecule type" value="Genomic_DNA"/>
</dbReference>
<evidence type="ECO:0000313" key="2">
    <source>
        <dbReference type="EMBL" id="REG32718.1"/>
    </source>
</evidence>
<dbReference type="Proteomes" id="UP000035579">
    <property type="component" value="Chromosome"/>
</dbReference>
<dbReference type="GO" id="GO:0046914">
    <property type="term" value="F:transition metal ion binding"/>
    <property type="evidence" value="ECO:0007669"/>
    <property type="project" value="InterPro"/>
</dbReference>
<gene>
    <name evidence="1" type="ORF">AA314_02213</name>
    <name evidence="2" type="ORF">ATI61_1045</name>
</gene>
<name>A0AAC8TC43_9BACT</name>
<dbReference type="Gene3D" id="3.90.330.10">
    <property type="entry name" value="Nitrile hydratase alpha /Thiocyanate hydrolase gamma"/>
    <property type="match status" value="1"/>
</dbReference>
<dbReference type="SUPFAM" id="SSF56209">
    <property type="entry name" value="Nitrile hydratase alpha chain"/>
    <property type="match status" value="2"/>
</dbReference>
<dbReference type="NCBIfam" id="TIGR03795">
    <property type="entry name" value="RNP_Burkhold"/>
    <property type="match status" value="2"/>
</dbReference>
<dbReference type="GO" id="GO:0003824">
    <property type="term" value="F:catalytic activity"/>
    <property type="evidence" value="ECO:0007669"/>
    <property type="project" value="InterPro"/>
</dbReference>
<dbReference type="Proteomes" id="UP000256345">
    <property type="component" value="Unassembled WGS sequence"/>
</dbReference>
<reference evidence="1 3" key="1">
    <citation type="submission" date="2015-05" db="EMBL/GenBank/DDBJ databases">
        <title>Genome assembly of Archangium gephyra DSM 2261.</title>
        <authorList>
            <person name="Sharma G."/>
            <person name="Subramanian S."/>
        </authorList>
    </citation>
    <scope>NUCLEOTIDE SEQUENCE [LARGE SCALE GENOMIC DNA]</scope>
    <source>
        <strain evidence="1 3">DSM 2261</strain>
    </source>
</reference>
<reference evidence="2 4" key="2">
    <citation type="submission" date="2018-08" db="EMBL/GenBank/DDBJ databases">
        <title>Genomic Encyclopedia of Archaeal and Bacterial Type Strains, Phase II (KMG-II): from individual species to whole genera.</title>
        <authorList>
            <person name="Goeker M."/>
        </authorList>
    </citation>
    <scope>NUCLEOTIDE SEQUENCE [LARGE SCALE GENOMIC DNA]</scope>
    <source>
        <strain evidence="2 4">DSM 2261</strain>
    </source>
</reference>
<dbReference type="RefSeq" id="WP_053066285.1">
    <property type="nucleotide sequence ID" value="NZ_CP011509.1"/>
</dbReference>
<evidence type="ECO:0000313" key="3">
    <source>
        <dbReference type="Proteomes" id="UP000035579"/>
    </source>
</evidence>
<dbReference type="AlphaFoldDB" id="A0AAC8TC43"/>
<protein>
    <submittedName>
        <fullName evidence="2">Ribosomally synthesized peptide (Two-chain TOMM family)</fullName>
    </submittedName>
</protein>
<dbReference type="EMBL" id="CP011509">
    <property type="protein sequence ID" value="AKJ00587.1"/>
    <property type="molecule type" value="Genomic_DNA"/>
</dbReference>
<dbReference type="InterPro" id="IPR022261">
    <property type="entry name" value="RNP_Burkhold"/>
</dbReference>
<keyword evidence="4" id="KW-1185">Reference proteome</keyword>
<sequence>MHKSDIVQWMRVWQRAVALSWQDEEFKRELLQDMRKALQVRFQYSLPEHVDMRVYEADEASYGWRDAPAPAAGSDALEWRHVWRRAVELSWTDEGFRHELVQDVRKALSERFHYVLPEHVDPRMWEDNGPEHGKTPGTGGTWVLPRAQLVLTLPPPPEDPELEPLALVNLPRFLNMTLDD</sequence>